<keyword evidence="4" id="KW-1185">Reference proteome</keyword>
<keyword evidence="3" id="KW-0969">Cilium</keyword>
<dbReference type="InterPro" id="IPR038610">
    <property type="entry name" value="FliK-like_C_sf"/>
</dbReference>
<dbReference type="RefSeq" id="WP_145259443.1">
    <property type="nucleotide sequence ID" value="NZ_CP036279.1"/>
</dbReference>
<feature type="region of interest" description="Disordered" evidence="1">
    <location>
        <begin position="487"/>
        <end position="546"/>
    </location>
</feature>
<feature type="domain" description="Flagellar hook-length control protein-like C-terminal" evidence="2">
    <location>
        <begin position="416"/>
        <end position="490"/>
    </location>
</feature>
<dbReference type="InterPro" id="IPR021136">
    <property type="entry name" value="Flagellar_hook_control-like_C"/>
</dbReference>
<gene>
    <name evidence="3" type="ORF">Pan216_34480</name>
</gene>
<feature type="compositionally biased region" description="Acidic residues" evidence="1">
    <location>
        <begin position="132"/>
        <end position="143"/>
    </location>
</feature>
<evidence type="ECO:0000256" key="1">
    <source>
        <dbReference type="SAM" id="MobiDB-lite"/>
    </source>
</evidence>
<evidence type="ECO:0000313" key="3">
    <source>
        <dbReference type="EMBL" id="QDU62581.1"/>
    </source>
</evidence>
<dbReference type="CDD" id="cd17470">
    <property type="entry name" value="T3SS_Flik_C"/>
    <property type="match status" value="1"/>
</dbReference>
<proteinExistence type="predicted"/>
<protein>
    <submittedName>
        <fullName evidence="3">Flagellar hook-length control protein FliK</fullName>
    </submittedName>
</protein>
<evidence type="ECO:0000259" key="2">
    <source>
        <dbReference type="Pfam" id="PF02120"/>
    </source>
</evidence>
<feature type="compositionally biased region" description="Basic and acidic residues" evidence="1">
    <location>
        <begin position="497"/>
        <end position="510"/>
    </location>
</feature>
<sequence length="558" mass="59549">MKQLPLLTAIPFLKKSLETIDAPQAGDNALGEAFLAAFRAAAEAGMPQHAALATTMSQSLMTVPSEVQEIEGLLEMLGVDPSKAESMLGDLALLDAQPETLSASLKVSPDELLASLSLLSDDVEFPEAVDEFDDPLPSLEEDLPTVKEDSVSGQEPTESSPKPSASSDLARLVHEQTVKNDPETIGERALESDQPSAVVERSPTQEPIGTASAIAAHPDMELLRRVAPKQVVDKVLASVRRDSARPLTRPTKFEEPVVDLPEDVAGKLLARSDQVAPLIPEVAANVEQASPATKPTTDLSSTVVLASAEDLVDEGSEGLALKAEARPSVVEIPQPLAPGSAPGVDLGGAIRPIAVPLKDIERLLAKQTPPVALEELIRSETAAQAEGSTVEDRNASALAKTDRAEFVQRISEALQRANLQSPKKIEVDLHPPALGKLRLQVINEGGQLHARIETHSAAIRTLLTEHLATLDRHMTDQGLTLQKVNVEHVPPPPESAADEHPLHDGRENHDQPPQQGEQGKRDHEEVAEEAIEESSPNRSRAVSIGDLLSLATGMDRTI</sequence>
<keyword evidence="3" id="KW-0282">Flagellum</keyword>
<dbReference type="KEGG" id="knv:Pan216_34480"/>
<name>A0A518B6H6_9BACT</name>
<dbReference type="AlphaFoldDB" id="A0A518B6H6"/>
<organism evidence="3 4">
    <name type="scientific">Kolteria novifilia</name>
    <dbReference type="NCBI Taxonomy" id="2527975"/>
    <lineage>
        <taxon>Bacteria</taxon>
        <taxon>Pseudomonadati</taxon>
        <taxon>Planctomycetota</taxon>
        <taxon>Planctomycetia</taxon>
        <taxon>Kolteriales</taxon>
        <taxon>Kolteriaceae</taxon>
        <taxon>Kolteria</taxon>
    </lineage>
</organism>
<reference evidence="3 4" key="1">
    <citation type="submission" date="2019-02" db="EMBL/GenBank/DDBJ databases">
        <title>Deep-cultivation of Planctomycetes and their phenomic and genomic characterization uncovers novel biology.</title>
        <authorList>
            <person name="Wiegand S."/>
            <person name="Jogler M."/>
            <person name="Boedeker C."/>
            <person name="Pinto D."/>
            <person name="Vollmers J."/>
            <person name="Rivas-Marin E."/>
            <person name="Kohn T."/>
            <person name="Peeters S.H."/>
            <person name="Heuer A."/>
            <person name="Rast P."/>
            <person name="Oberbeckmann S."/>
            <person name="Bunk B."/>
            <person name="Jeske O."/>
            <person name="Meyerdierks A."/>
            <person name="Storesund J.E."/>
            <person name="Kallscheuer N."/>
            <person name="Luecker S."/>
            <person name="Lage O.M."/>
            <person name="Pohl T."/>
            <person name="Merkel B.J."/>
            <person name="Hornburger P."/>
            <person name="Mueller R.-W."/>
            <person name="Bruemmer F."/>
            <person name="Labrenz M."/>
            <person name="Spormann A.M."/>
            <person name="Op den Camp H."/>
            <person name="Overmann J."/>
            <person name="Amann R."/>
            <person name="Jetten M.S.M."/>
            <person name="Mascher T."/>
            <person name="Medema M.H."/>
            <person name="Devos D.P."/>
            <person name="Kaster A.-K."/>
            <person name="Ovreas L."/>
            <person name="Rohde M."/>
            <person name="Galperin M.Y."/>
            <person name="Jogler C."/>
        </authorList>
    </citation>
    <scope>NUCLEOTIDE SEQUENCE [LARGE SCALE GENOMIC DNA]</scope>
    <source>
        <strain evidence="3 4">Pan216</strain>
    </source>
</reference>
<feature type="compositionally biased region" description="Polar residues" evidence="1">
    <location>
        <begin position="151"/>
        <end position="167"/>
    </location>
</feature>
<dbReference type="Gene3D" id="3.30.750.140">
    <property type="match status" value="1"/>
</dbReference>
<accession>A0A518B6H6</accession>
<evidence type="ECO:0000313" key="4">
    <source>
        <dbReference type="Proteomes" id="UP000317093"/>
    </source>
</evidence>
<dbReference type="Pfam" id="PF02120">
    <property type="entry name" value="Flg_hook"/>
    <property type="match status" value="1"/>
</dbReference>
<feature type="compositionally biased region" description="Basic and acidic residues" evidence="1">
    <location>
        <begin position="171"/>
        <end position="191"/>
    </location>
</feature>
<feature type="region of interest" description="Disordered" evidence="1">
    <location>
        <begin position="132"/>
        <end position="205"/>
    </location>
</feature>
<dbReference type="Proteomes" id="UP000317093">
    <property type="component" value="Chromosome"/>
</dbReference>
<dbReference type="EMBL" id="CP036279">
    <property type="protein sequence ID" value="QDU62581.1"/>
    <property type="molecule type" value="Genomic_DNA"/>
</dbReference>
<keyword evidence="3" id="KW-0966">Cell projection</keyword>